<feature type="domain" description="Chitin-binding type-4" evidence="2">
    <location>
        <begin position="21"/>
        <end position="214"/>
    </location>
</feature>
<dbReference type="PANTHER" id="PTHR21113:SF4">
    <property type="entry name" value="CHITIN-BINDING TYPE-4 DOMAIN-CONTAINING PROTEIN"/>
    <property type="match status" value="1"/>
</dbReference>
<protein>
    <recommendedName>
        <fullName evidence="2">Chitin-binding type-4 domain-containing protein</fullName>
    </recommendedName>
</protein>
<name>A0ABP1S389_9HEXA</name>
<dbReference type="InterPro" id="IPR004302">
    <property type="entry name" value="Cellulose/chitin-bd_N"/>
</dbReference>
<reference evidence="3 4" key="1">
    <citation type="submission" date="2024-08" db="EMBL/GenBank/DDBJ databases">
        <authorList>
            <person name="Cucini C."/>
            <person name="Frati F."/>
        </authorList>
    </citation>
    <scope>NUCLEOTIDE SEQUENCE [LARGE SCALE GENOMIC DNA]</scope>
</reference>
<dbReference type="Proteomes" id="UP001642540">
    <property type="component" value="Unassembled WGS sequence"/>
</dbReference>
<proteinExistence type="predicted"/>
<dbReference type="Pfam" id="PF03067">
    <property type="entry name" value="LPMO_10"/>
    <property type="match status" value="1"/>
</dbReference>
<evidence type="ECO:0000313" key="3">
    <source>
        <dbReference type="EMBL" id="CAL8143129.1"/>
    </source>
</evidence>
<evidence type="ECO:0000256" key="1">
    <source>
        <dbReference type="SAM" id="SignalP"/>
    </source>
</evidence>
<gene>
    <name evidence="3" type="ORF">ODALV1_LOCUS29279</name>
</gene>
<keyword evidence="1" id="KW-0732">Signal</keyword>
<comment type="caution">
    <text evidence="3">The sequence shown here is derived from an EMBL/GenBank/DDBJ whole genome shotgun (WGS) entry which is preliminary data.</text>
</comment>
<evidence type="ECO:0000259" key="2">
    <source>
        <dbReference type="Pfam" id="PF03067"/>
    </source>
</evidence>
<sequence>MHKLTASVATLLAFIVLANGHGRLWTPPGRGTLWRFPQFQKYNPEPDYNDVEGFCGGFFVQYDKNGGQCGICGDPYDEAQPRRHEAGGLYGRGIITGSYQAGQVINVQIDLTASHLGYFEFRLCPQNNPLVPATQECLDQNVLELADGSGTRYPIPTFDAELHTISLKLPEGVTCRQCVLQWHYNTGNSHGTCTDGDYRLGCGNQEVFRACADIEIS</sequence>
<dbReference type="PANTHER" id="PTHR21113">
    <property type="entry name" value="AGAP001705-PA"/>
    <property type="match status" value="1"/>
</dbReference>
<dbReference type="EMBL" id="CAXLJM020000151">
    <property type="protein sequence ID" value="CAL8143129.1"/>
    <property type="molecule type" value="Genomic_DNA"/>
</dbReference>
<organism evidence="3 4">
    <name type="scientific">Orchesella dallaii</name>
    <dbReference type="NCBI Taxonomy" id="48710"/>
    <lineage>
        <taxon>Eukaryota</taxon>
        <taxon>Metazoa</taxon>
        <taxon>Ecdysozoa</taxon>
        <taxon>Arthropoda</taxon>
        <taxon>Hexapoda</taxon>
        <taxon>Collembola</taxon>
        <taxon>Entomobryomorpha</taxon>
        <taxon>Entomobryoidea</taxon>
        <taxon>Orchesellidae</taxon>
        <taxon>Orchesellinae</taxon>
        <taxon>Orchesella</taxon>
    </lineage>
</organism>
<evidence type="ECO:0000313" key="4">
    <source>
        <dbReference type="Proteomes" id="UP001642540"/>
    </source>
</evidence>
<feature type="chain" id="PRO_5045278691" description="Chitin-binding type-4 domain-containing protein" evidence="1">
    <location>
        <begin position="21"/>
        <end position="217"/>
    </location>
</feature>
<feature type="signal peptide" evidence="1">
    <location>
        <begin position="1"/>
        <end position="20"/>
    </location>
</feature>
<accession>A0ABP1S389</accession>
<keyword evidence="4" id="KW-1185">Reference proteome</keyword>